<dbReference type="SMART" id="SM00175">
    <property type="entry name" value="RAB"/>
    <property type="match status" value="1"/>
</dbReference>
<comment type="caution">
    <text evidence="2">The sequence shown here is derived from an EMBL/GenBank/DDBJ whole genome shotgun (WGS) entry which is preliminary data.</text>
</comment>
<dbReference type="GO" id="GO:0003924">
    <property type="term" value="F:GTPase activity"/>
    <property type="evidence" value="ECO:0007669"/>
    <property type="project" value="InterPro"/>
</dbReference>
<dbReference type="Pfam" id="PF00071">
    <property type="entry name" value="Ras"/>
    <property type="match status" value="1"/>
</dbReference>
<gene>
    <name evidence="2" type="ORF">WJX81_005447</name>
</gene>
<dbReference type="GO" id="GO:0005525">
    <property type="term" value="F:GTP binding"/>
    <property type="evidence" value="ECO:0007669"/>
    <property type="project" value="InterPro"/>
</dbReference>
<organism evidence="2 3">
    <name type="scientific">Elliptochloris bilobata</name>
    <dbReference type="NCBI Taxonomy" id="381761"/>
    <lineage>
        <taxon>Eukaryota</taxon>
        <taxon>Viridiplantae</taxon>
        <taxon>Chlorophyta</taxon>
        <taxon>core chlorophytes</taxon>
        <taxon>Trebouxiophyceae</taxon>
        <taxon>Trebouxiophyceae incertae sedis</taxon>
        <taxon>Elliptochloris clade</taxon>
        <taxon>Elliptochloris</taxon>
    </lineage>
</organism>
<dbReference type="InterPro" id="IPR027417">
    <property type="entry name" value="P-loop_NTPase"/>
</dbReference>
<evidence type="ECO:0000256" key="1">
    <source>
        <dbReference type="ARBA" id="ARBA00022741"/>
    </source>
</evidence>
<accession>A0AAW1QDB4</accession>
<sequence>MAEGGPGSIQQAKLVLLGDMGAGKSSLVLRFVKGQFFDYQESTIGAAFLTKTLPEQGIKFEIWDTAGQERYHSLAPMYYRGAAAAVVVYDISNADSFAKAKSWVKELQRQGNPAMIMALAGNKADLTELRAVQADEAKAYAEENGLFFWETSAKTNSNVAEVFTDIAARLPRAAAPAAAPLGGITLTDTVPERAKRSTCC</sequence>
<keyword evidence="3" id="KW-1185">Reference proteome</keyword>
<dbReference type="NCBIfam" id="TIGR00231">
    <property type="entry name" value="small_GTP"/>
    <property type="match status" value="1"/>
</dbReference>
<dbReference type="SMART" id="SM00176">
    <property type="entry name" value="RAN"/>
    <property type="match status" value="1"/>
</dbReference>
<dbReference type="SMART" id="SM00174">
    <property type="entry name" value="RHO"/>
    <property type="match status" value="1"/>
</dbReference>
<dbReference type="CDD" id="cd01860">
    <property type="entry name" value="Rab5_related"/>
    <property type="match status" value="1"/>
</dbReference>
<dbReference type="AlphaFoldDB" id="A0AAW1QDB4"/>
<evidence type="ECO:0000313" key="2">
    <source>
        <dbReference type="EMBL" id="KAK9819399.1"/>
    </source>
</evidence>
<dbReference type="SUPFAM" id="SSF52540">
    <property type="entry name" value="P-loop containing nucleoside triphosphate hydrolases"/>
    <property type="match status" value="1"/>
</dbReference>
<dbReference type="Gene3D" id="3.40.50.300">
    <property type="entry name" value="P-loop containing nucleotide triphosphate hydrolases"/>
    <property type="match status" value="1"/>
</dbReference>
<dbReference type="EMBL" id="JALJOU010000120">
    <property type="protein sequence ID" value="KAK9819399.1"/>
    <property type="molecule type" value="Genomic_DNA"/>
</dbReference>
<dbReference type="InterPro" id="IPR001806">
    <property type="entry name" value="Small_GTPase"/>
</dbReference>
<protein>
    <submittedName>
        <fullName evidence="2">Uncharacterized protein</fullName>
    </submittedName>
</protein>
<dbReference type="PROSITE" id="PS51419">
    <property type="entry name" value="RAB"/>
    <property type="match status" value="1"/>
</dbReference>
<dbReference type="PANTHER" id="PTHR47978">
    <property type="match status" value="1"/>
</dbReference>
<dbReference type="SMART" id="SM00173">
    <property type="entry name" value="RAS"/>
    <property type="match status" value="1"/>
</dbReference>
<name>A0AAW1QDB4_9CHLO</name>
<dbReference type="PROSITE" id="PS51421">
    <property type="entry name" value="RAS"/>
    <property type="match status" value="1"/>
</dbReference>
<evidence type="ECO:0000313" key="3">
    <source>
        <dbReference type="Proteomes" id="UP001445335"/>
    </source>
</evidence>
<dbReference type="Proteomes" id="UP001445335">
    <property type="component" value="Unassembled WGS sequence"/>
</dbReference>
<proteinExistence type="predicted"/>
<reference evidence="2 3" key="1">
    <citation type="journal article" date="2024" name="Nat. Commun.">
        <title>Phylogenomics reveals the evolutionary origins of lichenization in chlorophyte algae.</title>
        <authorList>
            <person name="Puginier C."/>
            <person name="Libourel C."/>
            <person name="Otte J."/>
            <person name="Skaloud P."/>
            <person name="Haon M."/>
            <person name="Grisel S."/>
            <person name="Petersen M."/>
            <person name="Berrin J.G."/>
            <person name="Delaux P.M."/>
            <person name="Dal Grande F."/>
            <person name="Keller J."/>
        </authorList>
    </citation>
    <scope>NUCLEOTIDE SEQUENCE [LARGE SCALE GENOMIC DNA]</scope>
    <source>
        <strain evidence="2 3">SAG 245.80</strain>
    </source>
</reference>
<keyword evidence="1" id="KW-0547">Nucleotide-binding</keyword>
<dbReference type="InterPro" id="IPR005225">
    <property type="entry name" value="Small_GTP-bd"/>
</dbReference>
<dbReference type="PRINTS" id="PR00449">
    <property type="entry name" value="RASTRNSFRMNG"/>
</dbReference>
<dbReference type="FunFam" id="3.40.50.300:FF:000851">
    <property type="entry name" value="Ras-related small GTP-binding family protein"/>
    <property type="match status" value="1"/>
</dbReference>